<accession>A0A366M0E8</accession>
<dbReference type="InterPro" id="IPR002509">
    <property type="entry name" value="NODB_dom"/>
</dbReference>
<dbReference type="SUPFAM" id="SSF88713">
    <property type="entry name" value="Glycoside hydrolase/deacetylase"/>
    <property type="match status" value="1"/>
</dbReference>
<name>A0A366M0E8_9ACTN</name>
<dbReference type="PANTHER" id="PTHR10587:SF137">
    <property type="entry name" value="4-DEOXY-4-FORMAMIDO-L-ARABINOSE-PHOSPHOUNDECAPRENOL DEFORMYLASE ARND-RELATED"/>
    <property type="match status" value="1"/>
</dbReference>
<dbReference type="AlphaFoldDB" id="A0A366M0E8"/>
<gene>
    <name evidence="2" type="ORF">DP939_17085</name>
</gene>
<reference evidence="2 3" key="1">
    <citation type="submission" date="2018-06" db="EMBL/GenBank/DDBJ databases">
        <title>Sphaerisporangium craniellae sp. nov., isolated from a marine sponge in the South China Sea.</title>
        <authorList>
            <person name="Li L."/>
        </authorList>
    </citation>
    <scope>NUCLEOTIDE SEQUENCE [LARGE SCALE GENOMIC DNA]</scope>
    <source>
        <strain evidence="2 3">LHW63015</strain>
    </source>
</reference>
<dbReference type="Proteomes" id="UP000253303">
    <property type="component" value="Unassembled WGS sequence"/>
</dbReference>
<dbReference type="GO" id="GO:0016810">
    <property type="term" value="F:hydrolase activity, acting on carbon-nitrogen (but not peptide) bonds"/>
    <property type="evidence" value="ECO:0007669"/>
    <property type="project" value="InterPro"/>
</dbReference>
<sequence>MITPKQLIDDNVVSNNRHGRYPCQYGNQRLPRYRGRQDVANSPQSQASWRVALTFDVEHHDRPAHPDGTRLVLRTLAERDVVATHFVQGRWAQAYPDLARDLARQGHLIGNHSHHHTPMTWLSAKGLAKDVRQAEQAVRRATGHDPRPWFRCPYGDGADDPEVLAALDRLGYREVGWQVDPFDWRAKATGPQVVRTVIEQATAHGDGAVLLFHPWTPATGRAMPQVIDGLRAAGARFVRLDELG</sequence>
<keyword evidence="3" id="KW-1185">Reference proteome</keyword>
<proteinExistence type="predicted"/>
<dbReference type="InterPro" id="IPR011330">
    <property type="entry name" value="Glyco_hydro/deAcase_b/a-brl"/>
</dbReference>
<evidence type="ECO:0000259" key="1">
    <source>
        <dbReference type="PROSITE" id="PS51677"/>
    </source>
</evidence>
<dbReference type="Pfam" id="PF01522">
    <property type="entry name" value="Polysacc_deac_1"/>
    <property type="match status" value="1"/>
</dbReference>
<dbReference type="Gene3D" id="3.20.20.370">
    <property type="entry name" value="Glycoside hydrolase/deacetylase"/>
    <property type="match status" value="1"/>
</dbReference>
<evidence type="ECO:0000313" key="3">
    <source>
        <dbReference type="Proteomes" id="UP000253303"/>
    </source>
</evidence>
<dbReference type="EMBL" id="QMEY01000006">
    <property type="protein sequence ID" value="RBQ18912.1"/>
    <property type="molecule type" value="Genomic_DNA"/>
</dbReference>
<dbReference type="PROSITE" id="PS51677">
    <property type="entry name" value="NODB"/>
    <property type="match status" value="1"/>
</dbReference>
<protein>
    <recommendedName>
        <fullName evidence="1">NodB homology domain-containing protein</fullName>
    </recommendedName>
</protein>
<comment type="caution">
    <text evidence="2">The sequence shown here is derived from an EMBL/GenBank/DDBJ whole genome shotgun (WGS) entry which is preliminary data.</text>
</comment>
<feature type="domain" description="NodB homology" evidence="1">
    <location>
        <begin position="49"/>
        <end position="238"/>
    </location>
</feature>
<dbReference type="PANTHER" id="PTHR10587">
    <property type="entry name" value="GLYCOSYL TRANSFERASE-RELATED"/>
    <property type="match status" value="1"/>
</dbReference>
<dbReference type="GO" id="GO:0005975">
    <property type="term" value="P:carbohydrate metabolic process"/>
    <property type="evidence" value="ECO:0007669"/>
    <property type="project" value="InterPro"/>
</dbReference>
<dbReference type="InterPro" id="IPR050248">
    <property type="entry name" value="Polysacc_deacetylase_ArnD"/>
</dbReference>
<dbReference type="CDD" id="cd10917">
    <property type="entry name" value="CE4_NodB_like_6s_7s"/>
    <property type="match status" value="1"/>
</dbReference>
<evidence type="ECO:0000313" key="2">
    <source>
        <dbReference type="EMBL" id="RBQ18912.1"/>
    </source>
</evidence>
<organism evidence="2 3">
    <name type="scientific">Spongiactinospora rosea</name>
    <dbReference type="NCBI Taxonomy" id="2248750"/>
    <lineage>
        <taxon>Bacteria</taxon>
        <taxon>Bacillati</taxon>
        <taxon>Actinomycetota</taxon>
        <taxon>Actinomycetes</taxon>
        <taxon>Streptosporangiales</taxon>
        <taxon>Streptosporangiaceae</taxon>
        <taxon>Spongiactinospora</taxon>
    </lineage>
</organism>